<dbReference type="GO" id="GO:0016020">
    <property type="term" value="C:membrane"/>
    <property type="evidence" value="ECO:0007669"/>
    <property type="project" value="UniProtKB-SubCell"/>
</dbReference>
<evidence type="ECO:0000313" key="10">
    <source>
        <dbReference type="WBParaSite" id="HNAJ_0000835501-mRNA-1"/>
    </source>
</evidence>
<comment type="similarity">
    <text evidence="2">Belongs to the TMEM45 family.</text>
</comment>
<dbReference type="Pfam" id="PF04819">
    <property type="entry name" value="DUF716"/>
    <property type="match status" value="1"/>
</dbReference>
<dbReference type="PANTHER" id="PTHR16007:SF15">
    <property type="entry name" value="TRANSMEMBRANE PROTEIN 45B"/>
    <property type="match status" value="1"/>
</dbReference>
<evidence type="ECO:0000256" key="2">
    <source>
        <dbReference type="ARBA" id="ARBA00006948"/>
    </source>
</evidence>
<feature type="transmembrane region" description="Helical" evidence="7">
    <location>
        <begin position="193"/>
        <end position="211"/>
    </location>
</feature>
<evidence type="ECO:0000256" key="3">
    <source>
        <dbReference type="ARBA" id="ARBA00022692"/>
    </source>
</evidence>
<evidence type="ECO:0000313" key="8">
    <source>
        <dbReference type="EMBL" id="VDO04274.1"/>
    </source>
</evidence>
<dbReference type="WBParaSite" id="HNAJ_0000835501-mRNA-1">
    <property type="protein sequence ID" value="HNAJ_0000835501-mRNA-1"/>
    <property type="gene ID" value="HNAJ_0000835501"/>
</dbReference>
<dbReference type="InterPro" id="IPR042127">
    <property type="entry name" value="TMEM45"/>
</dbReference>
<keyword evidence="4 7" id="KW-1133">Transmembrane helix</keyword>
<dbReference type="EMBL" id="UZAE01012269">
    <property type="protein sequence ID" value="VDO04274.1"/>
    <property type="molecule type" value="Genomic_DNA"/>
</dbReference>
<feature type="transmembrane region" description="Helical" evidence="7">
    <location>
        <begin position="111"/>
        <end position="130"/>
    </location>
</feature>
<feature type="transmembrane region" description="Helical" evidence="7">
    <location>
        <begin position="231"/>
        <end position="253"/>
    </location>
</feature>
<evidence type="ECO:0000256" key="6">
    <source>
        <dbReference type="SAM" id="MobiDB-lite"/>
    </source>
</evidence>
<dbReference type="PANTHER" id="PTHR16007">
    <property type="entry name" value="EPIDIDYMAL MEMBRANE PROTEIN E9-RELATED"/>
    <property type="match status" value="1"/>
</dbReference>
<protein>
    <submittedName>
        <fullName evidence="10">Transmembrane protein 45B</fullName>
    </submittedName>
</protein>
<gene>
    <name evidence="8" type="ORF">HNAJ_LOCUS8351</name>
</gene>
<evidence type="ECO:0000256" key="1">
    <source>
        <dbReference type="ARBA" id="ARBA00004141"/>
    </source>
</evidence>
<name>A0A0R3TM35_RODNA</name>
<comment type="subcellular location">
    <subcellularLocation>
        <location evidence="1">Membrane</location>
        <topology evidence="1">Multi-pass membrane protein</topology>
    </subcellularLocation>
</comment>
<organism evidence="10">
    <name type="scientific">Rodentolepis nana</name>
    <name type="common">Dwarf tapeworm</name>
    <name type="synonym">Hymenolepis nana</name>
    <dbReference type="NCBI Taxonomy" id="102285"/>
    <lineage>
        <taxon>Eukaryota</taxon>
        <taxon>Metazoa</taxon>
        <taxon>Spiralia</taxon>
        <taxon>Lophotrochozoa</taxon>
        <taxon>Platyhelminthes</taxon>
        <taxon>Cestoda</taxon>
        <taxon>Eucestoda</taxon>
        <taxon>Cyclophyllidea</taxon>
        <taxon>Hymenolepididae</taxon>
        <taxon>Rodentolepis</taxon>
    </lineage>
</organism>
<feature type="compositionally biased region" description="Polar residues" evidence="6">
    <location>
        <begin position="293"/>
        <end position="309"/>
    </location>
</feature>
<keyword evidence="9" id="KW-1185">Reference proteome</keyword>
<accession>A0A0R3TM35</accession>
<dbReference type="InterPro" id="IPR006904">
    <property type="entry name" value="DUF716"/>
</dbReference>
<dbReference type="Proteomes" id="UP000278807">
    <property type="component" value="Unassembled WGS sequence"/>
</dbReference>
<evidence type="ECO:0000256" key="5">
    <source>
        <dbReference type="ARBA" id="ARBA00023136"/>
    </source>
</evidence>
<dbReference type="OrthoDB" id="551896at2759"/>
<evidence type="ECO:0000256" key="7">
    <source>
        <dbReference type="SAM" id="Phobius"/>
    </source>
</evidence>
<reference evidence="8 9" key="2">
    <citation type="submission" date="2018-11" db="EMBL/GenBank/DDBJ databases">
        <authorList>
            <consortium name="Pathogen Informatics"/>
        </authorList>
    </citation>
    <scope>NUCLEOTIDE SEQUENCE [LARGE SCALE GENOMIC DNA]</scope>
</reference>
<proteinExistence type="inferred from homology"/>
<reference evidence="10" key="1">
    <citation type="submission" date="2017-02" db="UniProtKB">
        <authorList>
            <consortium name="WormBaseParasite"/>
        </authorList>
    </citation>
    <scope>IDENTIFICATION</scope>
</reference>
<evidence type="ECO:0000313" key="9">
    <source>
        <dbReference type="Proteomes" id="UP000278807"/>
    </source>
</evidence>
<dbReference type="AlphaFoldDB" id="A0A0R3TM35"/>
<feature type="region of interest" description="Disordered" evidence="6">
    <location>
        <begin position="269"/>
        <end position="309"/>
    </location>
</feature>
<feature type="compositionally biased region" description="Polar residues" evidence="6">
    <location>
        <begin position="271"/>
        <end position="286"/>
    </location>
</feature>
<feature type="transmembrane region" description="Helical" evidence="7">
    <location>
        <begin position="162"/>
        <end position="181"/>
    </location>
</feature>
<keyword evidence="5 7" id="KW-0472">Membrane</keyword>
<evidence type="ECO:0000256" key="4">
    <source>
        <dbReference type="ARBA" id="ARBA00022989"/>
    </source>
</evidence>
<keyword evidence="3 7" id="KW-0812">Transmembrane</keyword>
<feature type="transmembrane region" description="Helical" evidence="7">
    <location>
        <begin position="30"/>
        <end position="48"/>
    </location>
</feature>
<sequence>MGGHADNSGFPPNVSLVNHLSHAGLLPSHIYLGVCFFILGAWWLSAVLRKQNHRSRKSESHLSFAGNCGPCSSKMFEGIVKIVACIVGCVIEAITVKALGRARNYTYETVYASFMLAAFVDIFQGLRVVLPEGIDYLTHAVAFANLAILARSQSWGHLHLTVSTRMLTSYIALFATLALLMELYKPKSQILKFIRTGTVMLQGVWFWQSGIVLDSRFAERWTEEDHANLMFITIAFSWNMCGVVLFHVFYAVIMGKIFGRNDSEGPRSRYLENTANTAKESANPESINDYKPLQQSDASFDLTDSNEQS</sequence>